<keyword evidence="1 3" id="KW-0853">WD repeat</keyword>
<protein>
    <submittedName>
        <fullName evidence="4">Cell cycle control protein, putative</fullName>
    </submittedName>
</protein>
<evidence type="ECO:0000256" key="2">
    <source>
        <dbReference type="ARBA" id="ARBA00022737"/>
    </source>
</evidence>
<dbReference type="InterPro" id="IPR015943">
    <property type="entry name" value="WD40/YVTN_repeat-like_dom_sf"/>
</dbReference>
<dbReference type="AlphaFoldDB" id="A2FPG4"/>
<dbReference type="STRING" id="5722.A2FPG4"/>
<reference evidence="4" key="1">
    <citation type="submission" date="2006-10" db="EMBL/GenBank/DDBJ databases">
        <authorList>
            <person name="Amadeo P."/>
            <person name="Zhao Q."/>
            <person name="Wortman J."/>
            <person name="Fraser-Liggett C."/>
            <person name="Carlton J."/>
        </authorList>
    </citation>
    <scope>NUCLEOTIDE SEQUENCE</scope>
    <source>
        <strain evidence="4">G3</strain>
    </source>
</reference>
<dbReference type="OMA" id="IWDIRPY"/>
<evidence type="ECO:0000313" key="4">
    <source>
        <dbReference type="EMBL" id="EAX93199.1"/>
    </source>
</evidence>
<dbReference type="InterPro" id="IPR052234">
    <property type="entry name" value="U5_snRNP_Component"/>
</dbReference>
<dbReference type="PROSITE" id="PS50082">
    <property type="entry name" value="WD_REPEATS_2"/>
    <property type="match status" value="2"/>
</dbReference>
<proteinExistence type="predicted"/>
<feature type="repeat" description="WD" evidence="3">
    <location>
        <begin position="267"/>
        <end position="293"/>
    </location>
</feature>
<evidence type="ECO:0000256" key="1">
    <source>
        <dbReference type="ARBA" id="ARBA00022574"/>
    </source>
</evidence>
<evidence type="ECO:0000256" key="3">
    <source>
        <dbReference type="PROSITE-ProRule" id="PRU00221"/>
    </source>
</evidence>
<dbReference type="Gene3D" id="2.130.10.10">
    <property type="entry name" value="YVTN repeat-like/Quinoprotein amine dehydrogenase"/>
    <property type="match status" value="1"/>
</dbReference>
<dbReference type="RefSeq" id="XP_001306129.1">
    <property type="nucleotide sequence ID" value="XM_001306128.1"/>
</dbReference>
<dbReference type="VEuPathDB" id="TrichDB:TVAG_199730"/>
<dbReference type="PANTHER" id="PTHR44006">
    <property type="entry name" value="U5 SMALL NUCLEAR RIBONUCLEOPROTEIN 40 KDA PROTEIN"/>
    <property type="match status" value="1"/>
</dbReference>
<keyword evidence="2" id="KW-0677">Repeat</keyword>
<dbReference type="OrthoDB" id="1068471at2759"/>
<dbReference type="PANTHER" id="PTHR44006:SF1">
    <property type="entry name" value="U5 SMALL NUCLEAR RIBONUCLEOPROTEIN 40 KDA PROTEIN"/>
    <property type="match status" value="1"/>
</dbReference>
<dbReference type="GO" id="GO:0071013">
    <property type="term" value="C:catalytic step 2 spliceosome"/>
    <property type="evidence" value="ECO:0000318"/>
    <property type="project" value="GO_Central"/>
</dbReference>
<keyword evidence="5" id="KW-1185">Reference proteome</keyword>
<dbReference type="Pfam" id="PF00400">
    <property type="entry name" value="WD40"/>
    <property type="match status" value="5"/>
</dbReference>
<dbReference type="InParanoid" id="A2FPG4"/>
<gene>
    <name evidence="4" type="ORF">TVAG_199730</name>
</gene>
<evidence type="ECO:0000313" key="5">
    <source>
        <dbReference type="Proteomes" id="UP000001542"/>
    </source>
</evidence>
<accession>A2FPG4</accession>
<name>A2FPG4_TRIV3</name>
<dbReference type="eggNOG" id="KOG0265">
    <property type="taxonomic scope" value="Eukaryota"/>
</dbReference>
<dbReference type="EMBL" id="DS113925">
    <property type="protein sequence ID" value="EAX93199.1"/>
    <property type="molecule type" value="Genomic_DNA"/>
</dbReference>
<reference evidence="4" key="2">
    <citation type="journal article" date="2007" name="Science">
        <title>Draft genome sequence of the sexually transmitted pathogen Trichomonas vaginalis.</title>
        <authorList>
            <person name="Carlton J.M."/>
            <person name="Hirt R.P."/>
            <person name="Silva J.C."/>
            <person name="Delcher A.L."/>
            <person name="Schatz M."/>
            <person name="Zhao Q."/>
            <person name="Wortman J.R."/>
            <person name="Bidwell S.L."/>
            <person name="Alsmark U.C.M."/>
            <person name="Besteiro S."/>
            <person name="Sicheritz-Ponten T."/>
            <person name="Noel C.J."/>
            <person name="Dacks J.B."/>
            <person name="Foster P.G."/>
            <person name="Simillion C."/>
            <person name="Van de Peer Y."/>
            <person name="Miranda-Saavedra D."/>
            <person name="Barton G.J."/>
            <person name="Westrop G.D."/>
            <person name="Mueller S."/>
            <person name="Dessi D."/>
            <person name="Fiori P.L."/>
            <person name="Ren Q."/>
            <person name="Paulsen I."/>
            <person name="Zhang H."/>
            <person name="Bastida-Corcuera F.D."/>
            <person name="Simoes-Barbosa A."/>
            <person name="Brown M.T."/>
            <person name="Hayes R.D."/>
            <person name="Mukherjee M."/>
            <person name="Okumura C.Y."/>
            <person name="Schneider R."/>
            <person name="Smith A.J."/>
            <person name="Vanacova S."/>
            <person name="Villalvazo M."/>
            <person name="Haas B.J."/>
            <person name="Pertea M."/>
            <person name="Feldblyum T.V."/>
            <person name="Utterback T.R."/>
            <person name="Shu C.L."/>
            <person name="Osoegawa K."/>
            <person name="de Jong P.J."/>
            <person name="Hrdy I."/>
            <person name="Horvathova L."/>
            <person name="Zubacova Z."/>
            <person name="Dolezal P."/>
            <person name="Malik S.B."/>
            <person name="Logsdon J.M. Jr."/>
            <person name="Henze K."/>
            <person name="Gupta A."/>
            <person name="Wang C.C."/>
            <person name="Dunne R.L."/>
            <person name="Upcroft J.A."/>
            <person name="Upcroft P."/>
            <person name="White O."/>
            <person name="Salzberg S.L."/>
            <person name="Tang P."/>
            <person name="Chiu C.-H."/>
            <person name="Lee Y.-S."/>
            <person name="Embley T.M."/>
            <person name="Coombs G.H."/>
            <person name="Mottram J.C."/>
            <person name="Tachezy J."/>
            <person name="Fraser-Liggett C.M."/>
            <person name="Johnson P.J."/>
        </authorList>
    </citation>
    <scope>NUCLEOTIDE SEQUENCE [LARGE SCALE GENOMIC DNA]</scope>
    <source>
        <strain evidence="4">G3</strain>
    </source>
</reference>
<dbReference type="InterPro" id="IPR036322">
    <property type="entry name" value="WD40_repeat_dom_sf"/>
</dbReference>
<dbReference type="VEuPathDB" id="TrichDB:TVAGG3_0029580"/>
<dbReference type="SMART" id="SM00320">
    <property type="entry name" value="WD40"/>
    <property type="match status" value="7"/>
</dbReference>
<dbReference type="SMR" id="A2FPG4"/>
<dbReference type="FunCoup" id="A2FPG4">
    <property type="interactions" value="1153"/>
</dbReference>
<dbReference type="InterPro" id="IPR001680">
    <property type="entry name" value="WD40_rpt"/>
</dbReference>
<dbReference type="Proteomes" id="UP000001542">
    <property type="component" value="Unassembled WGS sequence"/>
</dbReference>
<organism evidence="4 5">
    <name type="scientific">Trichomonas vaginalis (strain ATCC PRA-98 / G3)</name>
    <dbReference type="NCBI Taxonomy" id="412133"/>
    <lineage>
        <taxon>Eukaryota</taxon>
        <taxon>Metamonada</taxon>
        <taxon>Parabasalia</taxon>
        <taxon>Trichomonadida</taxon>
        <taxon>Trichomonadidae</taxon>
        <taxon>Trichomonas</taxon>
    </lineage>
</organism>
<dbReference type="KEGG" id="tva:4750917"/>
<dbReference type="SUPFAM" id="SSF50978">
    <property type="entry name" value="WD40 repeat-like"/>
    <property type="match status" value="1"/>
</dbReference>
<feature type="repeat" description="WD" evidence="3">
    <location>
        <begin position="75"/>
        <end position="116"/>
    </location>
</feature>
<sequence length="333" mass="36816">MSLVKYEVQKKLQQYAQDNVLQKTKFLNDPVYMLSDHQGAANEVHFSPNGSILASCAEEIILWSITDTVKSIGALRPHSRAITSLSWYADSTKLASVSADTTICIQDIPTGTIIRRIKTHKEIINTCQFLKFDQNLLATGDDANMIYIHDIRTKDAVMSRKSNSPVVSLASNGTSLAVGGIDGILYINTIQQNDSKIELMTRFKGDTPIFGCSFKKDGLYCAVVTADGYMRIYDNKFYYQEVDRLIANERFAEDQIEIIPTRCVWSDTNLIAAGSTDGILRIWDAENEKNPILKYSLPGHKGSVTGVDIHPNYPIVASCDSNGSVIVGELGDS</sequence>